<dbReference type="PANTHER" id="PTHR30605">
    <property type="entry name" value="ANHYDRO-N-ACETYLMURAMIC ACID KINASE"/>
    <property type="match status" value="1"/>
</dbReference>
<keyword evidence="1" id="KW-0418">Kinase</keyword>
<name>A0A550I452_9FLAO</name>
<dbReference type="OrthoDB" id="9763949at2"/>
<organism evidence="1 2">
    <name type="scientific">Christiangramia sabulilitoris</name>
    <dbReference type="NCBI Taxonomy" id="2583991"/>
    <lineage>
        <taxon>Bacteria</taxon>
        <taxon>Pseudomonadati</taxon>
        <taxon>Bacteroidota</taxon>
        <taxon>Flavobacteriia</taxon>
        <taxon>Flavobacteriales</taxon>
        <taxon>Flavobacteriaceae</taxon>
        <taxon>Christiangramia</taxon>
    </lineage>
</organism>
<dbReference type="GO" id="GO:0009254">
    <property type="term" value="P:peptidoglycan turnover"/>
    <property type="evidence" value="ECO:0007669"/>
    <property type="project" value="InterPro"/>
</dbReference>
<dbReference type="GO" id="GO:0005524">
    <property type="term" value="F:ATP binding"/>
    <property type="evidence" value="ECO:0007669"/>
    <property type="project" value="InterPro"/>
</dbReference>
<keyword evidence="1" id="KW-0808">Transferase</keyword>
<dbReference type="RefSeq" id="WP_143411047.1">
    <property type="nucleotide sequence ID" value="NZ_VHSF01000002.1"/>
</dbReference>
<dbReference type="InterPro" id="IPR005338">
    <property type="entry name" value="Anhydro_N_Ac-Mur_kinase"/>
</dbReference>
<dbReference type="InterPro" id="IPR043129">
    <property type="entry name" value="ATPase_NBD"/>
</dbReference>
<dbReference type="NCBIfam" id="NF007144">
    <property type="entry name" value="PRK09585.2-3"/>
    <property type="match status" value="1"/>
</dbReference>
<evidence type="ECO:0000313" key="2">
    <source>
        <dbReference type="Proteomes" id="UP000315131"/>
    </source>
</evidence>
<protein>
    <submittedName>
        <fullName evidence="1">Anhydro-N-acetylmuramic acid kinase</fullName>
        <ecNumber evidence="1">2.7.1.170</ecNumber>
    </submittedName>
</protein>
<accession>A0A550I452</accession>
<dbReference type="Pfam" id="PF03702">
    <property type="entry name" value="AnmK"/>
    <property type="match status" value="1"/>
</dbReference>
<reference evidence="1 2" key="1">
    <citation type="submission" date="2019-06" db="EMBL/GenBank/DDBJ databases">
        <title>Gramella sabulilitoris sp. nov., isolated from a marine sand.</title>
        <authorList>
            <person name="Yoon J.-H."/>
        </authorList>
    </citation>
    <scope>NUCLEOTIDE SEQUENCE [LARGE SCALE GENOMIC DNA]</scope>
    <source>
        <strain evidence="1 2">HSMS-1</strain>
    </source>
</reference>
<comment type="caution">
    <text evidence="1">The sequence shown here is derived from an EMBL/GenBank/DDBJ whole genome shotgun (WGS) entry which is preliminary data.</text>
</comment>
<dbReference type="AlphaFoldDB" id="A0A550I452"/>
<dbReference type="Gene3D" id="3.30.420.40">
    <property type="match status" value="2"/>
</dbReference>
<dbReference type="EMBL" id="VHSF01000002">
    <property type="protein sequence ID" value="TRO65747.1"/>
    <property type="molecule type" value="Genomic_DNA"/>
</dbReference>
<dbReference type="GO" id="GO:0006040">
    <property type="term" value="P:amino sugar metabolic process"/>
    <property type="evidence" value="ECO:0007669"/>
    <property type="project" value="InterPro"/>
</dbReference>
<dbReference type="PANTHER" id="PTHR30605:SF0">
    <property type="entry name" value="ANHYDRO-N-ACETYLMURAMIC ACID KINASE"/>
    <property type="match status" value="1"/>
</dbReference>
<dbReference type="SUPFAM" id="SSF53067">
    <property type="entry name" value="Actin-like ATPase domain"/>
    <property type="match status" value="1"/>
</dbReference>
<gene>
    <name evidence="1" type="ORF">FGM01_10170</name>
</gene>
<sequence>MKKTGYRVLGVMSGTSLDGIDLVYTEIETEQHFSYKIIYAETVPYPEEWRQKLSHAINLEAADLNQLDVDYTTFLASVIKDFIDKYDLHLLEAVCSHGHTVKHRPKQGVTYQIGNLPVLAEFLEIPVVCDFRVQDVELGGQGAPLVPIGDRLLFNAYRYCINLGGFANISMEKDSQRIAYDICPVNTVFNYFMQKTGKEYDQDGEMARSGLLNEKLLSRLNALKFYKKEPPKSLGIEWVNSHIIPILEDTDLSIPDLLRTYAEHVAIQLDRTTHENQEADVLVTGGGVKNLFLMERFRSLSGCNIIVPDVELIDFKEALIFALLGVLKLRGEVNVLSSVTGAKIDHSSGRVYEP</sequence>
<dbReference type="GO" id="GO:0016773">
    <property type="term" value="F:phosphotransferase activity, alcohol group as acceptor"/>
    <property type="evidence" value="ECO:0007669"/>
    <property type="project" value="InterPro"/>
</dbReference>
<dbReference type="Proteomes" id="UP000315131">
    <property type="component" value="Unassembled WGS sequence"/>
</dbReference>
<proteinExistence type="predicted"/>
<dbReference type="GO" id="GO:0016301">
    <property type="term" value="F:kinase activity"/>
    <property type="evidence" value="ECO:0007669"/>
    <property type="project" value="UniProtKB-KW"/>
</dbReference>
<keyword evidence="2" id="KW-1185">Reference proteome</keyword>
<evidence type="ECO:0000313" key="1">
    <source>
        <dbReference type="EMBL" id="TRO65747.1"/>
    </source>
</evidence>
<dbReference type="EC" id="2.7.1.170" evidence="1"/>